<dbReference type="STRING" id="150374.A0A0M8N1U6"/>
<dbReference type="PANTHER" id="PTHR40780:SF2">
    <property type="entry name" value="DUF3669 DOMAIN-CONTAINING PROTEIN"/>
    <property type="match status" value="1"/>
</dbReference>
<comment type="caution">
    <text evidence="2">The sequence shown here is derived from an EMBL/GenBank/DDBJ whole genome shotgun (WGS) entry which is preliminary data.</text>
</comment>
<dbReference type="PANTHER" id="PTHR40780">
    <property type="entry name" value="DUF3669 DOMAIN-CONTAINING PROTEIN"/>
    <property type="match status" value="1"/>
</dbReference>
<protein>
    <recommendedName>
        <fullName evidence="1">DUF3669 domain-containing protein</fullName>
    </recommendedName>
</protein>
<dbReference type="OrthoDB" id="2993351at2759"/>
<proteinExistence type="predicted"/>
<accession>A0A0M8N1U6</accession>
<evidence type="ECO:0000259" key="1">
    <source>
        <dbReference type="Pfam" id="PF12417"/>
    </source>
</evidence>
<dbReference type="Pfam" id="PF12417">
    <property type="entry name" value="DUF3669"/>
    <property type="match status" value="1"/>
</dbReference>
<feature type="domain" description="DUF3669" evidence="1">
    <location>
        <begin position="169"/>
        <end position="231"/>
    </location>
</feature>
<sequence length="260" mass="29239">MRTVQRELALNNFDLDLPFVPGCLGFCPDVAALAGSGTFSVIDNFPKHGCGYFMEYICPLSQHHAKYLIRRYLARSAQSRALACPSQKPPHFLPRVFLGDLMPLGDQWNAELHDRPAYLDHLLAERVEISYLAASMGATLAILHWACGIDARGVEFVLGRDVRGHVQFWLIDFSDCRSFKRTATAATRQLVDAVVHNEPFWPRWINICGLRELWGRFRDAYLEVSDFIVGDAMSDGQGKSLPHLFMGELEKIRGCGNLLA</sequence>
<dbReference type="AlphaFoldDB" id="A0A0M8N1U6"/>
<evidence type="ECO:0000313" key="3">
    <source>
        <dbReference type="Proteomes" id="UP000053831"/>
    </source>
</evidence>
<evidence type="ECO:0000313" key="2">
    <source>
        <dbReference type="EMBL" id="KOS18210.1"/>
    </source>
</evidence>
<gene>
    <name evidence="2" type="ORF">ESCO_003223</name>
</gene>
<dbReference type="InterPro" id="IPR022137">
    <property type="entry name" value="Znf_prot_DUF3669"/>
</dbReference>
<reference evidence="2 3" key="1">
    <citation type="submission" date="2015-07" db="EMBL/GenBank/DDBJ databases">
        <title>The genome of the fungus Escovopsis weberi, a specialized disease agent of ant agriculture.</title>
        <authorList>
            <person name="de Man T.J."/>
            <person name="Stajich J.E."/>
            <person name="Kubicek C.P."/>
            <person name="Chenthamara K."/>
            <person name="Atanasova L."/>
            <person name="Druzhinina I.S."/>
            <person name="Birnbaum S."/>
            <person name="Barribeau S.M."/>
            <person name="Teiling C."/>
            <person name="Suen G."/>
            <person name="Currie C."/>
            <person name="Gerardo N.M."/>
        </authorList>
    </citation>
    <scope>NUCLEOTIDE SEQUENCE [LARGE SCALE GENOMIC DNA]</scope>
</reference>
<dbReference type="EMBL" id="LGSR01000022">
    <property type="protein sequence ID" value="KOS18210.1"/>
    <property type="molecule type" value="Genomic_DNA"/>
</dbReference>
<keyword evidence="3" id="KW-1185">Reference proteome</keyword>
<name>A0A0M8N1U6_ESCWE</name>
<dbReference type="Proteomes" id="UP000053831">
    <property type="component" value="Unassembled WGS sequence"/>
</dbReference>
<organism evidence="2 3">
    <name type="scientific">Escovopsis weberi</name>
    <dbReference type="NCBI Taxonomy" id="150374"/>
    <lineage>
        <taxon>Eukaryota</taxon>
        <taxon>Fungi</taxon>
        <taxon>Dikarya</taxon>
        <taxon>Ascomycota</taxon>
        <taxon>Pezizomycotina</taxon>
        <taxon>Sordariomycetes</taxon>
        <taxon>Hypocreomycetidae</taxon>
        <taxon>Hypocreales</taxon>
        <taxon>Hypocreaceae</taxon>
        <taxon>Escovopsis</taxon>
    </lineage>
</organism>